<dbReference type="Gene3D" id="2.10.25.10">
    <property type="entry name" value="Laminin"/>
    <property type="match status" value="1"/>
</dbReference>
<accession>A0A811K4D6</accession>
<evidence type="ECO:0000313" key="5">
    <source>
        <dbReference type="Proteomes" id="UP000614601"/>
    </source>
</evidence>
<feature type="disulfide bond" evidence="1">
    <location>
        <begin position="94"/>
        <end position="103"/>
    </location>
</feature>
<dbReference type="Proteomes" id="UP000614601">
    <property type="component" value="Unassembled WGS sequence"/>
</dbReference>
<keyword evidence="1" id="KW-1015">Disulfide bond</keyword>
<dbReference type="EMBL" id="CAJFDH010000002">
    <property type="protein sequence ID" value="CAD5210347.1"/>
    <property type="molecule type" value="Genomic_DNA"/>
</dbReference>
<gene>
    <name evidence="4" type="ORF">BOKJ2_LOCUS3142</name>
</gene>
<evidence type="ECO:0000313" key="4">
    <source>
        <dbReference type="EMBL" id="CAD5210347.1"/>
    </source>
</evidence>
<reference evidence="4" key="1">
    <citation type="submission" date="2020-09" db="EMBL/GenBank/DDBJ databases">
        <authorList>
            <person name="Kikuchi T."/>
        </authorList>
    </citation>
    <scope>NUCLEOTIDE SEQUENCE</scope>
    <source>
        <strain evidence="4">SH1</strain>
    </source>
</reference>
<dbReference type="EMBL" id="CAJFCW020000002">
    <property type="protein sequence ID" value="CAG9091157.1"/>
    <property type="molecule type" value="Genomic_DNA"/>
</dbReference>
<comment type="caution">
    <text evidence="1">Lacks conserved residue(s) required for the propagation of feature annotation.</text>
</comment>
<comment type="caution">
    <text evidence="4">The sequence shown here is derived from an EMBL/GenBank/DDBJ whole genome shotgun (WGS) entry which is preliminary data.</text>
</comment>
<dbReference type="AlphaFoldDB" id="A0A811K4D6"/>
<feature type="chain" id="PRO_5035594628" description="EGF-like domain-containing protein" evidence="2">
    <location>
        <begin position="20"/>
        <end position="166"/>
    </location>
</feature>
<dbReference type="SUPFAM" id="SSF57196">
    <property type="entry name" value="EGF/Laminin"/>
    <property type="match status" value="1"/>
</dbReference>
<feature type="domain" description="EGF-like" evidence="3">
    <location>
        <begin position="66"/>
        <end position="104"/>
    </location>
</feature>
<evidence type="ECO:0000256" key="2">
    <source>
        <dbReference type="SAM" id="SignalP"/>
    </source>
</evidence>
<dbReference type="PROSITE" id="PS00022">
    <property type="entry name" value="EGF_1"/>
    <property type="match status" value="1"/>
</dbReference>
<sequence length="166" mass="18626">MMDFKIVIVLLTLVGAGYASRTYNSFNPCKIKFWCGIGSCEPSEDFKNFTWYCQHGFNGRFCEIKKAPSCSERQVPCQKNGKCHDILNGIVCECPKGTYGRRCEILDEKALPNWGILTLEDPISHITNVSKEYKLIGTVTVNKVGTLKAFKERLGGLINESTLRCS</sequence>
<dbReference type="CDD" id="cd00054">
    <property type="entry name" value="EGF_CA"/>
    <property type="match status" value="1"/>
</dbReference>
<dbReference type="InterPro" id="IPR000742">
    <property type="entry name" value="EGF"/>
</dbReference>
<proteinExistence type="predicted"/>
<evidence type="ECO:0000256" key="1">
    <source>
        <dbReference type="PROSITE-ProRule" id="PRU00076"/>
    </source>
</evidence>
<feature type="signal peptide" evidence="2">
    <location>
        <begin position="1"/>
        <end position="19"/>
    </location>
</feature>
<dbReference type="PROSITE" id="PS50026">
    <property type="entry name" value="EGF_3"/>
    <property type="match status" value="1"/>
</dbReference>
<organism evidence="4 5">
    <name type="scientific">Bursaphelenchus okinawaensis</name>
    <dbReference type="NCBI Taxonomy" id="465554"/>
    <lineage>
        <taxon>Eukaryota</taxon>
        <taxon>Metazoa</taxon>
        <taxon>Ecdysozoa</taxon>
        <taxon>Nematoda</taxon>
        <taxon>Chromadorea</taxon>
        <taxon>Rhabditida</taxon>
        <taxon>Tylenchina</taxon>
        <taxon>Tylenchomorpha</taxon>
        <taxon>Aphelenchoidea</taxon>
        <taxon>Aphelenchoididae</taxon>
        <taxon>Bursaphelenchus</taxon>
    </lineage>
</organism>
<keyword evidence="1" id="KW-0245">EGF-like domain</keyword>
<keyword evidence="2" id="KW-0732">Signal</keyword>
<keyword evidence="5" id="KW-1185">Reference proteome</keyword>
<dbReference type="Proteomes" id="UP000783686">
    <property type="component" value="Unassembled WGS sequence"/>
</dbReference>
<dbReference type="SMART" id="SM00181">
    <property type="entry name" value="EGF"/>
    <property type="match status" value="2"/>
</dbReference>
<evidence type="ECO:0000259" key="3">
    <source>
        <dbReference type="PROSITE" id="PS50026"/>
    </source>
</evidence>
<dbReference type="OrthoDB" id="5912267at2759"/>
<dbReference type="Pfam" id="PF00008">
    <property type="entry name" value="EGF"/>
    <property type="match status" value="1"/>
</dbReference>
<protein>
    <recommendedName>
        <fullName evidence="3">EGF-like domain-containing protein</fullName>
    </recommendedName>
</protein>
<name>A0A811K4D6_9BILA</name>